<evidence type="ECO:0000256" key="1">
    <source>
        <dbReference type="SAM" id="MobiDB-lite"/>
    </source>
</evidence>
<dbReference type="Proteomes" id="UP000015267">
    <property type="component" value="Unassembled WGS sequence"/>
</dbReference>
<organism evidence="2 3">
    <name type="scientific">Streptococcus agalactiae CCUG 29376</name>
    <dbReference type="NCBI Taxonomy" id="1105255"/>
    <lineage>
        <taxon>Bacteria</taxon>
        <taxon>Bacillati</taxon>
        <taxon>Bacillota</taxon>
        <taxon>Bacilli</taxon>
        <taxon>Lactobacillales</taxon>
        <taxon>Streptococcaceae</taxon>
        <taxon>Streptococcus</taxon>
    </lineage>
</organism>
<sequence>MESEDKKEVSVIYRGSEGPGTKDSAVDTFDNDLLLHVKINM</sequence>
<dbReference type="RefSeq" id="WP_000443241.1">
    <property type="nucleotide sequence ID" value="NZ_ANDB01000022.1"/>
</dbReference>
<proteinExistence type="predicted"/>
<protein>
    <submittedName>
        <fullName evidence="2">Uncharacterized protein</fullName>
    </submittedName>
</protein>
<feature type="region of interest" description="Disordered" evidence="1">
    <location>
        <begin position="1"/>
        <end position="25"/>
    </location>
</feature>
<name>A0AAV3JJ69_STRAG</name>
<evidence type="ECO:0000313" key="2">
    <source>
        <dbReference type="EMBL" id="EPW15464.1"/>
    </source>
</evidence>
<dbReference type="EMBL" id="ANDB01000022">
    <property type="protein sequence ID" value="EPW15464.1"/>
    <property type="molecule type" value="Genomic_DNA"/>
</dbReference>
<gene>
    <name evidence="2" type="ORF">SAG0055_03115</name>
</gene>
<reference evidence="2 3" key="1">
    <citation type="submission" date="2012-10" db="EMBL/GenBank/DDBJ databases">
        <authorList>
            <person name="Zadoks R.N."/>
            <person name="Moroni P."/>
            <person name="Richards V.P."/>
            <person name="Durkin S.A.S."/>
            <person name="Kim M."/>
            <person name="Pavinski Bitar P.D."/>
            <person name="Stanhope M.J."/>
            <person name="Town C.D."/>
            <person name="Venter J.C."/>
        </authorList>
    </citation>
    <scope>NUCLEOTIDE SEQUENCE [LARGE SCALE GENOMIC DNA]</scope>
    <source>
        <strain evidence="2 3">CCUG 29376</strain>
    </source>
</reference>
<accession>A0AAV3JJ69</accession>
<dbReference type="AlphaFoldDB" id="A0AAV3JJ69"/>
<evidence type="ECO:0000313" key="3">
    <source>
        <dbReference type="Proteomes" id="UP000015267"/>
    </source>
</evidence>
<comment type="caution">
    <text evidence="2">The sequence shown here is derived from an EMBL/GenBank/DDBJ whole genome shotgun (WGS) entry which is preliminary data.</text>
</comment>